<evidence type="ECO:0000256" key="1">
    <source>
        <dbReference type="SAM" id="MobiDB-lite"/>
    </source>
</evidence>
<keyword evidence="3" id="KW-1185">Reference proteome</keyword>
<reference evidence="2 3" key="1">
    <citation type="submission" date="2024-02" db="EMBL/GenBank/DDBJ databases">
        <authorList>
            <person name="Chen Y."/>
            <person name="Shah S."/>
            <person name="Dougan E. K."/>
            <person name="Thang M."/>
            <person name="Chan C."/>
        </authorList>
    </citation>
    <scope>NUCLEOTIDE SEQUENCE [LARGE SCALE GENOMIC DNA]</scope>
</reference>
<sequence>MAETQVKNTFIDVNLPSTATPVPSPPASAPARQAVALKDSLQQAAEDASAATTGTAAGTAPAGIARRAKPNPLNFLSQNSMASIPEDQANGTVKRDPMMFVSGMSEMPATPAYTWGVLQTPTGTPSGYRAYGSAPPMVATPTEVQRKTLSLQDMIQSPKVEDKAALLNNSYHQLYSVPPYPQAPMQPALHPMPHGAPLHTVPHTVAHTVPMAETATYAPMPQAGGPPEMYMPMQGHQPPIFSSIPVQHMPPQPMNGCPAVALGLVHGPGQPMAAMPQPMPQPMPQQAMPQAAPAVAQPMPMQPMQTLAAPMAQPVAQPLQAQFGLPSYAAPLAAPPGCSRRKTFSRGVIAHPAHPHPQLPPPPPTFAAPSVVMSPKAQAVSTAPPVSESDIRTLLEVATTSGNPEAINAVMRQAQMAGMSPEKFRSLLPPNNSA</sequence>
<protein>
    <submittedName>
        <fullName evidence="2">Uncharacterized protein</fullName>
    </submittedName>
</protein>
<evidence type="ECO:0000313" key="3">
    <source>
        <dbReference type="Proteomes" id="UP001642464"/>
    </source>
</evidence>
<gene>
    <name evidence="2" type="ORF">SCF082_LOCUS35267</name>
</gene>
<name>A0ABP0P5X8_9DINO</name>
<evidence type="ECO:0000313" key="2">
    <source>
        <dbReference type="EMBL" id="CAK9071159.1"/>
    </source>
</evidence>
<dbReference type="Proteomes" id="UP001642464">
    <property type="component" value="Unassembled WGS sequence"/>
</dbReference>
<feature type="compositionally biased region" description="Low complexity" evidence="1">
    <location>
        <begin position="44"/>
        <end position="65"/>
    </location>
</feature>
<organism evidence="2 3">
    <name type="scientific">Durusdinium trenchii</name>
    <dbReference type="NCBI Taxonomy" id="1381693"/>
    <lineage>
        <taxon>Eukaryota</taxon>
        <taxon>Sar</taxon>
        <taxon>Alveolata</taxon>
        <taxon>Dinophyceae</taxon>
        <taxon>Suessiales</taxon>
        <taxon>Symbiodiniaceae</taxon>
        <taxon>Durusdinium</taxon>
    </lineage>
</organism>
<comment type="caution">
    <text evidence="2">The sequence shown here is derived from an EMBL/GenBank/DDBJ whole genome shotgun (WGS) entry which is preliminary data.</text>
</comment>
<accession>A0ABP0P5X8</accession>
<proteinExistence type="predicted"/>
<feature type="region of interest" description="Disordered" evidence="1">
    <location>
        <begin position="38"/>
        <end position="91"/>
    </location>
</feature>
<dbReference type="EMBL" id="CAXAMM010033335">
    <property type="protein sequence ID" value="CAK9071159.1"/>
    <property type="molecule type" value="Genomic_DNA"/>
</dbReference>